<name>X0U4P9_9ZZZZ</name>
<accession>X0U4P9</accession>
<evidence type="ECO:0000256" key="1">
    <source>
        <dbReference type="SAM" id="Phobius"/>
    </source>
</evidence>
<evidence type="ECO:0000313" key="2">
    <source>
        <dbReference type="EMBL" id="GAG00520.1"/>
    </source>
</evidence>
<feature type="transmembrane region" description="Helical" evidence="1">
    <location>
        <begin position="5"/>
        <end position="25"/>
    </location>
</feature>
<comment type="caution">
    <text evidence="2">The sequence shown here is derived from an EMBL/GenBank/DDBJ whole genome shotgun (WGS) entry which is preliminary data.</text>
</comment>
<keyword evidence="1" id="KW-1133">Transmembrane helix</keyword>
<organism evidence="2">
    <name type="scientific">marine sediment metagenome</name>
    <dbReference type="NCBI Taxonomy" id="412755"/>
    <lineage>
        <taxon>unclassified sequences</taxon>
        <taxon>metagenomes</taxon>
        <taxon>ecological metagenomes</taxon>
    </lineage>
</organism>
<reference evidence="2" key="1">
    <citation type="journal article" date="2014" name="Front. Microbiol.">
        <title>High frequency of phylogenetically diverse reductive dehalogenase-homologous genes in deep subseafloor sedimentary metagenomes.</title>
        <authorList>
            <person name="Kawai M."/>
            <person name="Futagami T."/>
            <person name="Toyoda A."/>
            <person name="Takaki Y."/>
            <person name="Nishi S."/>
            <person name="Hori S."/>
            <person name="Arai W."/>
            <person name="Tsubouchi T."/>
            <person name="Morono Y."/>
            <person name="Uchiyama I."/>
            <person name="Ito T."/>
            <person name="Fujiyama A."/>
            <person name="Inagaki F."/>
            <person name="Takami H."/>
        </authorList>
    </citation>
    <scope>NUCLEOTIDE SEQUENCE</scope>
    <source>
        <strain evidence="2">Expedition CK06-06</strain>
    </source>
</reference>
<feature type="non-terminal residue" evidence="2">
    <location>
        <position position="30"/>
    </location>
</feature>
<gene>
    <name evidence="2" type="ORF">S01H1_37800</name>
</gene>
<keyword evidence="1" id="KW-0472">Membrane</keyword>
<dbReference type="AlphaFoldDB" id="X0U4P9"/>
<protein>
    <submittedName>
        <fullName evidence="2">Uncharacterized protein</fullName>
    </submittedName>
</protein>
<dbReference type="EMBL" id="BARS01023752">
    <property type="protein sequence ID" value="GAG00520.1"/>
    <property type="molecule type" value="Genomic_DNA"/>
</dbReference>
<dbReference type="PROSITE" id="PS51257">
    <property type="entry name" value="PROKAR_LIPOPROTEIN"/>
    <property type="match status" value="1"/>
</dbReference>
<keyword evidence="1" id="KW-0812">Transmembrane</keyword>
<proteinExistence type="predicted"/>
<sequence length="30" mass="3376">MREMIANIIVIALSGCILYHFYLIITHGAV</sequence>